<dbReference type="STRING" id="1121352.GCA_000620925_00452"/>
<protein>
    <submittedName>
        <fullName evidence="3">Glutathione S-transferase</fullName>
    </submittedName>
</protein>
<dbReference type="InterPro" id="IPR036249">
    <property type="entry name" value="Thioredoxin-like_sf"/>
</dbReference>
<keyword evidence="4" id="KW-1185">Reference proteome</keyword>
<dbReference type="SFLD" id="SFLDG00358">
    <property type="entry name" value="Main_(cytGST)"/>
    <property type="match status" value="1"/>
</dbReference>
<gene>
    <name evidence="3" type="ORF">EII21_01105</name>
</gene>
<dbReference type="Proteomes" id="UP000269923">
    <property type="component" value="Unassembled WGS sequence"/>
</dbReference>
<dbReference type="InterPro" id="IPR004046">
    <property type="entry name" value="GST_C"/>
</dbReference>
<dbReference type="CDD" id="cd03057">
    <property type="entry name" value="GST_N_Beta"/>
    <property type="match status" value="1"/>
</dbReference>
<feature type="domain" description="GST C-terminal" evidence="2">
    <location>
        <begin position="81"/>
        <end position="204"/>
    </location>
</feature>
<dbReference type="Pfam" id="PF02798">
    <property type="entry name" value="GST_N"/>
    <property type="match status" value="1"/>
</dbReference>
<comment type="caution">
    <text evidence="3">The sequence shown here is derived from an EMBL/GenBank/DDBJ whole genome shotgun (WGS) entry which is preliminary data.</text>
</comment>
<sequence length="204" mass="23037">MKLYYAPGTCALACWIALEWAGADYEAVRADYASEEYKRINPLAAVPALDIGSGRAISQAAAILQYIADKYPHANIGSSEGLENALLLNEVLLFLASDLHPAFWPFFFPQRYTTATDEAALTAAKEAAYPRIDRAMLHIEQRLQKGNGYLYDNRRSIADAYAFVMMRWTEYLPKTWREYPHIAAFMERMQEDAAVQKVLAEQGQ</sequence>
<proteinExistence type="predicted"/>
<feature type="domain" description="GST N-terminal" evidence="1">
    <location>
        <begin position="1"/>
        <end position="75"/>
    </location>
</feature>
<dbReference type="PANTHER" id="PTHR44051">
    <property type="entry name" value="GLUTATHIONE S-TRANSFERASE-RELATED"/>
    <property type="match status" value="1"/>
</dbReference>
<dbReference type="PROSITE" id="PS50405">
    <property type="entry name" value="GST_CTER"/>
    <property type="match status" value="1"/>
</dbReference>
<dbReference type="AlphaFoldDB" id="A0A3P2ADD7"/>
<dbReference type="PROSITE" id="PS50404">
    <property type="entry name" value="GST_NTER"/>
    <property type="match status" value="1"/>
</dbReference>
<dbReference type="SUPFAM" id="SSF52833">
    <property type="entry name" value="Thioredoxin-like"/>
    <property type="match status" value="1"/>
</dbReference>
<dbReference type="Pfam" id="PF14497">
    <property type="entry name" value="GST_C_3"/>
    <property type="match status" value="1"/>
</dbReference>
<keyword evidence="3" id="KW-0808">Transferase</keyword>
<evidence type="ECO:0000259" key="2">
    <source>
        <dbReference type="PROSITE" id="PS50405"/>
    </source>
</evidence>
<evidence type="ECO:0000313" key="3">
    <source>
        <dbReference type="EMBL" id="RRD91653.1"/>
    </source>
</evidence>
<dbReference type="SFLD" id="SFLDS00019">
    <property type="entry name" value="Glutathione_Transferase_(cytos"/>
    <property type="match status" value="1"/>
</dbReference>
<dbReference type="Gene3D" id="1.20.1050.10">
    <property type="match status" value="1"/>
</dbReference>
<dbReference type="InterPro" id="IPR036282">
    <property type="entry name" value="Glutathione-S-Trfase_C_sf"/>
</dbReference>
<dbReference type="OrthoDB" id="8772754at2"/>
<evidence type="ECO:0000313" key="4">
    <source>
        <dbReference type="Proteomes" id="UP000269923"/>
    </source>
</evidence>
<dbReference type="SUPFAM" id="SSF47616">
    <property type="entry name" value="GST C-terminal domain-like"/>
    <property type="match status" value="1"/>
</dbReference>
<dbReference type="CDD" id="cd03188">
    <property type="entry name" value="GST_C_Beta"/>
    <property type="match status" value="1"/>
</dbReference>
<dbReference type="EMBL" id="RQYC01000001">
    <property type="protein sequence ID" value="RRD91653.1"/>
    <property type="molecule type" value="Genomic_DNA"/>
</dbReference>
<organism evidence="3 4">
    <name type="scientific">Conchiformibius steedae</name>
    <dbReference type="NCBI Taxonomy" id="153493"/>
    <lineage>
        <taxon>Bacteria</taxon>
        <taxon>Pseudomonadati</taxon>
        <taxon>Pseudomonadota</taxon>
        <taxon>Betaproteobacteria</taxon>
        <taxon>Neisseriales</taxon>
        <taxon>Neisseriaceae</taxon>
        <taxon>Conchiformibius</taxon>
    </lineage>
</organism>
<dbReference type="InterPro" id="IPR010987">
    <property type="entry name" value="Glutathione-S-Trfase_C-like"/>
</dbReference>
<dbReference type="InterPro" id="IPR040079">
    <property type="entry name" value="Glutathione_S-Trfase"/>
</dbReference>
<dbReference type="GO" id="GO:0016740">
    <property type="term" value="F:transferase activity"/>
    <property type="evidence" value="ECO:0007669"/>
    <property type="project" value="UniProtKB-KW"/>
</dbReference>
<accession>A0A3P2ADD7</accession>
<dbReference type="SFLD" id="SFLDG01150">
    <property type="entry name" value="Main.1:_Beta-like"/>
    <property type="match status" value="1"/>
</dbReference>
<evidence type="ECO:0000259" key="1">
    <source>
        <dbReference type="PROSITE" id="PS50404"/>
    </source>
</evidence>
<dbReference type="PANTHER" id="PTHR44051:SF8">
    <property type="entry name" value="GLUTATHIONE S-TRANSFERASE GSTA"/>
    <property type="match status" value="1"/>
</dbReference>
<dbReference type="InterPro" id="IPR004045">
    <property type="entry name" value="Glutathione_S-Trfase_N"/>
</dbReference>
<reference evidence="3 4" key="1">
    <citation type="submission" date="2018-11" db="EMBL/GenBank/DDBJ databases">
        <title>Genomes From Bacteria Associated with the Canine Oral Cavity: a Test Case for Automated Genome-Based Taxonomic Assignment.</title>
        <authorList>
            <person name="Coil D.A."/>
            <person name="Jospin G."/>
            <person name="Darling A.E."/>
            <person name="Wallis C."/>
            <person name="Davis I.J."/>
            <person name="Harris S."/>
            <person name="Eisen J.A."/>
            <person name="Holcombe L.J."/>
            <person name="O'Flynn C."/>
        </authorList>
    </citation>
    <scope>NUCLEOTIDE SEQUENCE [LARGE SCALE GENOMIC DNA]</scope>
    <source>
        <strain evidence="3 4">COT-280</strain>
    </source>
</reference>
<name>A0A3P2ADD7_9NEIS</name>
<dbReference type="RefSeq" id="WP_124793840.1">
    <property type="nucleotide sequence ID" value="NZ_RQYC01000001.1"/>
</dbReference>
<dbReference type="Gene3D" id="3.40.30.10">
    <property type="entry name" value="Glutaredoxin"/>
    <property type="match status" value="1"/>
</dbReference>